<proteinExistence type="predicted"/>
<sequence length="152" mass="17105">MDPTTSTREQFTTGLVSQPLPSNANADWKKYTETHQQLFDKLAHHSAMAPNLHQTYMTPAASKNKIYFMWDFVGRTLGMLHQLPPAMAASEYNAQQKEIWMDVVQRTAMSKSLLTDSKPGMLDMMIESTNPEERGNHPEIGEEILALANALP</sequence>
<dbReference type="OrthoDB" id="5282002at2759"/>
<evidence type="ECO:0000256" key="1">
    <source>
        <dbReference type="SAM" id="MobiDB-lite"/>
    </source>
</evidence>
<evidence type="ECO:0000313" key="3">
    <source>
        <dbReference type="Proteomes" id="UP000016931"/>
    </source>
</evidence>
<dbReference type="GeneID" id="27902656"/>
<gene>
    <name evidence="2" type="ORF">SEPMUDRAFT_149381</name>
</gene>
<evidence type="ECO:0000313" key="2">
    <source>
        <dbReference type="EMBL" id="EMF12841.1"/>
    </source>
</evidence>
<dbReference type="AlphaFoldDB" id="M3BXN0"/>
<dbReference type="eggNOG" id="ENOG502SY6P">
    <property type="taxonomic scope" value="Eukaryota"/>
</dbReference>
<dbReference type="HOGENOM" id="CLU_136334_0_0_1"/>
<organism evidence="2 3">
    <name type="scientific">Sphaerulina musiva (strain SO2202)</name>
    <name type="common">Poplar stem canker fungus</name>
    <name type="synonym">Septoria musiva</name>
    <dbReference type="NCBI Taxonomy" id="692275"/>
    <lineage>
        <taxon>Eukaryota</taxon>
        <taxon>Fungi</taxon>
        <taxon>Dikarya</taxon>
        <taxon>Ascomycota</taxon>
        <taxon>Pezizomycotina</taxon>
        <taxon>Dothideomycetes</taxon>
        <taxon>Dothideomycetidae</taxon>
        <taxon>Mycosphaerellales</taxon>
        <taxon>Mycosphaerellaceae</taxon>
        <taxon>Sphaerulina</taxon>
    </lineage>
</organism>
<dbReference type="Proteomes" id="UP000016931">
    <property type="component" value="Unassembled WGS sequence"/>
</dbReference>
<keyword evidence="3" id="KW-1185">Reference proteome</keyword>
<name>M3BXN0_SPHMS</name>
<dbReference type="OMA" id="WDFVGRT"/>
<feature type="region of interest" description="Disordered" evidence="1">
    <location>
        <begin position="1"/>
        <end position="20"/>
    </location>
</feature>
<protein>
    <submittedName>
        <fullName evidence="2">Uncharacterized protein</fullName>
    </submittedName>
</protein>
<accession>M3BXN0</accession>
<dbReference type="EMBL" id="KB456264">
    <property type="protein sequence ID" value="EMF12841.1"/>
    <property type="molecule type" value="Genomic_DNA"/>
</dbReference>
<dbReference type="RefSeq" id="XP_016760962.1">
    <property type="nucleotide sequence ID" value="XM_016905519.1"/>
</dbReference>
<reference evidence="2 3" key="1">
    <citation type="journal article" date="2012" name="PLoS Pathog.">
        <title>Diverse lifestyles and strategies of plant pathogenesis encoded in the genomes of eighteen Dothideomycetes fungi.</title>
        <authorList>
            <person name="Ohm R.A."/>
            <person name="Feau N."/>
            <person name="Henrissat B."/>
            <person name="Schoch C.L."/>
            <person name="Horwitz B.A."/>
            <person name="Barry K.W."/>
            <person name="Condon B.J."/>
            <person name="Copeland A.C."/>
            <person name="Dhillon B."/>
            <person name="Glaser F."/>
            <person name="Hesse C.N."/>
            <person name="Kosti I."/>
            <person name="LaButti K."/>
            <person name="Lindquist E.A."/>
            <person name="Lucas S."/>
            <person name="Salamov A.A."/>
            <person name="Bradshaw R.E."/>
            <person name="Ciuffetti L."/>
            <person name="Hamelin R.C."/>
            <person name="Kema G.H.J."/>
            <person name="Lawrence C."/>
            <person name="Scott J.A."/>
            <person name="Spatafora J.W."/>
            <person name="Turgeon B.G."/>
            <person name="de Wit P.J.G.M."/>
            <person name="Zhong S."/>
            <person name="Goodwin S.B."/>
            <person name="Grigoriev I.V."/>
        </authorList>
    </citation>
    <scope>NUCLEOTIDE SEQUENCE [LARGE SCALE GENOMIC DNA]</scope>
    <source>
        <strain evidence="2 3">SO2202</strain>
    </source>
</reference>